<evidence type="ECO:0000256" key="1">
    <source>
        <dbReference type="SAM" id="MobiDB-lite"/>
    </source>
</evidence>
<name>A0AAV5AFV2_9AGAM</name>
<keyword evidence="2" id="KW-0812">Transmembrane</keyword>
<feature type="transmembrane region" description="Helical" evidence="2">
    <location>
        <begin position="136"/>
        <end position="164"/>
    </location>
</feature>
<evidence type="ECO:0000256" key="2">
    <source>
        <dbReference type="SAM" id="Phobius"/>
    </source>
</evidence>
<accession>A0AAV5AFV2</accession>
<evidence type="ECO:0000313" key="3">
    <source>
        <dbReference type="EMBL" id="GJJ11533.1"/>
    </source>
</evidence>
<sequence length="811" mass="89903">MAQALFDDHPIEEYLRESGELPESFLPGGIYEFVKEPGSEDYGGPIENEYISEISTIVLDYLGLNKPSPSHEFAERFKYLIISSSLLSASLSSTQNSSLSPTAPGHYPPISVVANSPPISTTDAFSFLISSHHITLIILCLTPIFFALGYYVVALIAVFTVRFLATHHSSKGNSWSLACFKSISYQFINNHINLQTLEALETLVSSNETWENTVNESLKLLETEEQSPLVLSLYPLRQTLFETLRTIQTQCDDVRQLLVALSSPETISQLSPMYAPPSPSHLEPSFGFSIPNRRPLSLVGSFHISDSDNPSRTRSQRPLSDKRATWNAPSSHFSPLSSPSKRDSKLFTMSDYHMQLSGVNLPSSAPVSPSSYIDPNFPSPDGEQPFGVAALSFRRRKRPSLFNPSNRNTLTGLSGSRFTSLMSSSQANSDPRMAIQAVLAARRYTCSHLLALRFPDLDSDIHNSLLDQLDSSDEGYWEDVRSIISLLSSVYRDATARLDDVLEPYQSDKANETLVEPLEHTPIFSVPLRGLPTHPPASPEPLSFAPMLSRFSRFASHIDAISNALSDARSYLQQCVEGLNEDGVNPIHIEESCNQNCTPEFSPLSALNAYEELRRTLGYALRECERGREPLRILLEDGRKSIVDQIDENNSNLPTTGVEAETEQHDEQLSSGDSDKTLYNIDDPVSDPREGEMKVEDDATNHLLDSASVQHLPPPGIEQVFEAESTPISFTRSRSKSTREERIAFVRAQRKEGIRGSLGAPNRQSLGLGPGGEVVQELKDVIWKVSEQRRQMSLTHVAPITFSKLSLSPET</sequence>
<feature type="compositionally biased region" description="Basic and acidic residues" evidence="1">
    <location>
        <begin position="686"/>
        <end position="695"/>
    </location>
</feature>
<dbReference type="EMBL" id="BPWL01000006">
    <property type="protein sequence ID" value="GJJ11533.1"/>
    <property type="molecule type" value="Genomic_DNA"/>
</dbReference>
<keyword evidence="4" id="KW-1185">Reference proteome</keyword>
<organism evidence="3 4">
    <name type="scientific">Clathrus columnatus</name>
    <dbReference type="NCBI Taxonomy" id="1419009"/>
    <lineage>
        <taxon>Eukaryota</taxon>
        <taxon>Fungi</taxon>
        <taxon>Dikarya</taxon>
        <taxon>Basidiomycota</taxon>
        <taxon>Agaricomycotina</taxon>
        <taxon>Agaricomycetes</taxon>
        <taxon>Phallomycetidae</taxon>
        <taxon>Phallales</taxon>
        <taxon>Clathraceae</taxon>
        <taxon>Clathrus</taxon>
    </lineage>
</organism>
<protein>
    <recommendedName>
        <fullName evidence="5">Myosin-binding domain-containing protein</fullName>
    </recommendedName>
</protein>
<dbReference type="Proteomes" id="UP001050691">
    <property type="component" value="Unassembled WGS sequence"/>
</dbReference>
<comment type="caution">
    <text evidence="3">The sequence shown here is derived from an EMBL/GenBank/DDBJ whole genome shotgun (WGS) entry which is preliminary data.</text>
</comment>
<feature type="compositionally biased region" description="Low complexity" evidence="1">
    <location>
        <begin position="329"/>
        <end position="339"/>
    </location>
</feature>
<reference evidence="3" key="1">
    <citation type="submission" date="2021-10" db="EMBL/GenBank/DDBJ databases">
        <title>De novo Genome Assembly of Clathrus columnatus (Basidiomycota, Fungi) Using Illumina and Nanopore Sequence Data.</title>
        <authorList>
            <person name="Ogiso-Tanaka E."/>
            <person name="Itagaki H."/>
            <person name="Hosoya T."/>
            <person name="Hosaka K."/>
        </authorList>
    </citation>
    <scope>NUCLEOTIDE SEQUENCE</scope>
    <source>
        <strain evidence="3">MO-923</strain>
    </source>
</reference>
<evidence type="ECO:0008006" key="5">
    <source>
        <dbReference type="Google" id="ProtNLM"/>
    </source>
</evidence>
<keyword evidence="2" id="KW-0472">Membrane</keyword>
<feature type="compositionally biased region" description="Basic and acidic residues" evidence="1">
    <location>
        <begin position="662"/>
        <end position="676"/>
    </location>
</feature>
<feature type="region of interest" description="Disordered" evidence="1">
    <location>
        <begin position="645"/>
        <end position="695"/>
    </location>
</feature>
<keyword evidence="2" id="KW-1133">Transmembrane helix</keyword>
<feature type="region of interest" description="Disordered" evidence="1">
    <location>
        <begin position="301"/>
        <end position="344"/>
    </location>
</feature>
<dbReference type="AlphaFoldDB" id="A0AAV5AFV2"/>
<evidence type="ECO:0000313" key="4">
    <source>
        <dbReference type="Proteomes" id="UP001050691"/>
    </source>
</evidence>
<gene>
    <name evidence="3" type="ORF">Clacol_005767</name>
</gene>
<proteinExistence type="predicted"/>